<protein>
    <recommendedName>
        <fullName evidence="11">DnaJ-domain-containing protein</fullName>
    </recommendedName>
</protein>
<dbReference type="Gene3D" id="1.10.287.110">
    <property type="entry name" value="DnaJ domain"/>
    <property type="match status" value="1"/>
</dbReference>
<dbReference type="OMA" id="EIQHAWE"/>
<dbReference type="PANTHER" id="PTHR43888">
    <property type="entry name" value="DNAJ-LIKE-2, ISOFORM A-RELATED"/>
    <property type="match status" value="1"/>
</dbReference>
<dbReference type="Gene3D" id="2.10.230.10">
    <property type="entry name" value="Heat shock protein DnaJ, cysteine-rich domain"/>
    <property type="match status" value="1"/>
</dbReference>
<dbReference type="InterPro" id="IPR001623">
    <property type="entry name" value="DnaJ_domain"/>
</dbReference>
<dbReference type="EMBL" id="KQ474083">
    <property type="protein sequence ID" value="KPV73339.1"/>
    <property type="molecule type" value="Genomic_DNA"/>
</dbReference>
<evidence type="ECO:0000256" key="6">
    <source>
        <dbReference type="SAM" id="MobiDB-lite"/>
    </source>
</evidence>
<sequence length="331" mass="36099">AYRKLALRYHPDKQSSTQDGAPPDPTRFQEIQHAWEVLSDPDQRADYDEFGEKGPRGGGGGAGGMSDEDMFQDFFAEMFGGGGGGRPRQRRKTQTAPSEVELPVTLEELYTGCAKTLAVERTRTCGTCTGSGARPGKQAKPCVKCSGQGQTYAMKQMGPYIQRVPVRCSLCEGRGLKVRDQDACKKCKGARTVKDKKRVDFHLERGLHFGEKIIIAGEGDESPDSSAPGDLHITVRPLPHPTFTLCPPTRPDRPADLSTTLSLTLSESLLGFSRLILVHLDGRGLRVSQPAPGERGWRVLKSGDEVVVPGEGMWRRGARGDLLLRVEVAMP</sequence>
<evidence type="ECO:0000256" key="3">
    <source>
        <dbReference type="ARBA" id="ARBA00022771"/>
    </source>
</evidence>
<keyword evidence="2" id="KW-0677">Repeat</keyword>
<dbReference type="STRING" id="578459.A0A0P9GJT9"/>
<keyword evidence="10" id="KW-1185">Reference proteome</keyword>
<feature type="non-terminal residue" evidence="9">
    <location>
        <position position="1"/>
    </location>
</feature>
<organism evidence="9 10">
    <name type="scientific">Rhodotorula graminis (strain WP1)</name>
    <dbReference type="NCBI Taxonomy" id="578459"/>
    <lineage>
        <taxon>Eukaryota</taxon>
        <taxon>Fungi</taxon>
        <taxon>Dikarya</taxon>
        <taxon>Basidiomycota</taxon>
        <taxon>Pucciniomycotina</taxon>
        <taxon>Microbotryomycetes</taxon>
        <taxon>Sporidiobolales</taxon>
        <taxon>Sporidiobolaceae</taxon>
        <taxon>Rhodotorula</taxon>
    </lineage>
</organism>
<dbReference type="GO" id="GO:0051082">
    <property type="term" value="F:unfolded protein binding"/>
    <property type="evidence" value="ECO:0007669"/>
    <property type="project" value="InterPro"/>
</dbReference>
<dbReference type="GO" id="GO:0006457">
    <property type="term" value="P:protein folding"/>
    <property type="evidence" value="ECO:0007669"/>
    <property type="project" value="InterPro"/>
</dbReference>
<dbReference type="RefSeq" id="XP_018269388.1">
    <property type="nucleotide sequence ID" value="XM_018412245.1"/>
</dbReference>
<dbReference type="PROSITE" id="PS51188">
    <property type="entry name" value="ZF_CR"/>
    <property type="match status" value="1"/>
</dbReference>
<dbReference type="CDD" id="cd10719">
    <property type="entry name" value="DnaJ_zf"/>
    <property type="match status" value="1"/>
</dbReference>
<dbReference type="CDD" id="cd06257">
    <property type="entry name" value="DnaJ"/>
    <property type="match status" value="1"/>
</dbReference>
<name>A0A0P9GJT9_RHOGW</name>
<dbReference type="InterPro" id="IPR002939">
    <property type="entry name" value="DnaJ_C"/>
</dbReference>
<dbReference type="SUPFAM" id="SSF49493">
    <property type="entry name" value="HSP40/DnaJ peptide-binding domain"/>
    <property type="match status" value="2"/>
</dbReference>
<dbReference type="InterPro" id="IPR001305">
    <property type="entry name" value="HSP_DnaJ_Cys-rich_dom"/>
</dbReference>
<dbReference type="InterPro" id="IPR018253">
    <property type="entry name" value="DnaJ_domain_CS"/>
</dbReference>
<dbReference type="Proteomes" id="UP000053890">
    <property type="component" value="Unassembled WGS sequence"/>
</dbReference>
<feature type="non-terminal residue" evidence="9">
    <location>
        <position position="331"/>
    </location>
</feature>
<dbReference type="FunFam" id="2.10.230.10:FF:000001">
    <property type="entry name" value="DnaJ subfamily A member 2"/>
    <property type="match status" value="1"/>
</dbReference>
<evidence type="ECO:0000256" key="5">
    <source>
        <dbReference type="PROSITE-ProRule" id="PRU00546"/>
    </source>
</evidence>
<feature type="domain" description="J" evidence="7">
    <location>
        <begin position="1"/>
        <end position="51"/>
    </location>
</feature>
<dbReference type="InterPro" id="IPR008971">
    <property type="entry name" value="HSP40/DnaJ_pept-bd"/>
</dbReference>
<gene>
    <name evidence="9" type="ORF">RHOBADRAFT_152</name>
</gene>
<dbReference type="InterPro" id="IPR036869">
    <property type="entry name" value="J_dom_sf"/>
</dbReference>
<dbReference type="GO" id="GO:0008270">
    <property type="term" value="F:zinc ion binding"/>
    <property type="evidence" value="ECO:0007669"/>
    <property type="project" value="UniProtKB-KW"/>
</dbReference>
<dbReference type="SUPFAM" id="SSF57938">
    <property type="entry name" value="DnaJ/Hsp40 cysteine-rich domain"/>
    <property type="match status" value="1"/>
</dbReference>
<feature type="region of interest" description="Disordered" evidence="6">
    <location>
        <begin position="1"/>
        <end position="67"/>
    </location>
</feature>
<proteinExistence type="predicted"/>
<dbReference type="Pfam" id="PF01556">
    <property type="entry name" value="DnaJ_C"/>
    <property type="match status" value="1"/>
</dbReference>
<evidence type="ECO:0008006" key="11">
    <source>
        <dbReference type="Google" id="ProtNLM"/>
    </source>
</evidence>
<evidence type="ECO:0000256" key="1">
    <source>
        <dbReference type="ARBA" id="ARBA00022723"/>
    </source>
</evidence>
<evidence type="ECO:0000259" key="8">
    <source>
        <dbReference type="PROSITE" id="PS51188"/>
    </source>
</evidence>
<evidence type="ECO:0000256" key="2">
    <source>
        <dbReference type="ARBA" id="ARBA00022737"/>
    </source>
</evidence>
<dbReference type="InterPro" id="IPR036410">
    <property type="entry name" value="HSP_DnaJ_Cys-rich_dom_sf"/>
</dbReference>
<dbReference type="GeneID" id="28972694"/>
<dbReference type="PROSITE" id="PS00636">
    <property type="entry name" value="DNAJ_1"/>
    <property type="match status" value="1"/>
</dbReference>
<keyword evidence="3 5" id="KW-0863">Zinc-finger</keyword>
<evidence type="ECO:0000259" key="7">
    <source>
        <dbReference type="PROSITE" id="PS50076"/>
    </source>
</evidence>
<keyword evidence="4 5" id="KW-0862">Zinc</keyword>
<dbReference type="SUPFAM" id="SSF46565">
    <property type="entry name" value="Chaperone J-domain"/>
    <property type="match status" value="1"/>
</dbReference>
<feature type="zinc finger region" description="CR-type" evidence="5">
    <location>
        <begin position="112"/>
        <end position="196"/>
    </location>
</feature>
<dbReference type="Pfam" id="PF00684">
    <property type="entry name" value="DnaJ_CXXCXGXG"/>
    <property type="match status" value="1"/>
</dbReference>
<dbReference type="OrthoDB" id="550424at2759"/>
<dbReference type="PRINTS" id="PR00625">
    <property type="entry name" value="JDOMAIN"/>
</dbReference>
<accession>A0A0P9GJT9</accession>
<evidence type="ECO:0000313" key="10">
    <source>
        <dbReference type="Proteomes" id="UP000053890"/>
    </source>
</evidence>
<dbReference type="Pfam" id="PF00226">
    <property type="entry name" value="DnaJ"/>
    <property type="match status" value="1"/>
</dbReference>
<evidence type="ECO:0000313" key="9">
    <source>
        <dbReference type="EMBL" id="KPV73339.1"/>
    </source>
</evidence>
<dbReference type="SMART" id="SM00271">
    <property type="entry name" value="DnaJ"/>
    <property type="match status" value="1"/>
</dbReference>
<keyword evidence="1 5" id="KW-0479">Metal-binding</keyword>
<dbReference type="AlphaFoldDB" id="A0A0P9GJT9"/>
<reference evidence="9 10" key="1">
    <citation type="journal article" date="2015" name="Front. Microbiol.">
        <title>Genome sequence of the plant growth promoting endophytic yeast Rhodotorula graminis WP1.</title>
        <authorList>
            <person name="Firrincieli A."/>
            <person name="Otillar R."/>
            <person name="Salamov A."/>
            <person name="Schmutz J."/>
            <person name="Khan Z."/>
            <person name="Redman R.S."/>
            <person name="Fleck N.D."/>
            <person name="Lindquist E."/>
            <person name="Grigoriev I.V."/>
            <person name="Doty S.L."/>
        </authorList>
    </citation>
    <scope>NUCLEOTIDE SEQUENCE [LARGE SCALE GENOMIC DNA]</scope>
    <source>
        <strain evidence="9 10">WP1</strain>
    </source>
</reference>
<dbReference type="GO" id="GO:0030544">
    <property type="term" value="F:Hsp70 protein binding"/>
    <property type="evidence" value="ECO:0007669"/>
    <property type="project" value="InterPro"/>
</dbReference>
<feature type="compositionally biased region" description="Basic and acidic residues" evidence="6">
    <location>
        <begin position="41"/>
        <end position="55"/>
    </location>
</feature>
<feature type="domain" description="CR-type" evidence="8">
    <location>
        <begin position="112"/>
        <end position="196"/>
    </location>
</feature>
<dbReference type="PROSITE" id="PS50076">
    <property type="entry name" value="DNAJ_2"/>
    <property type="match status" value="1"/>
</dbReference>
<dbReference type="Gene3D" id="2.60.260.20">
    <property type="entry name" value="Urease metallochaperone UreE, N-terminal domain"/>
    <property type="match status" value="2"/>
</dbReference>
<dbReference type="InterPro" id="IPR044713">
    <property type="entry name" value="DNJA1/2-like"/>
</dbReference>
<evidence type="ECO:0000256" key="4">
    <source>
        <dbReference type="ARBA" id="ARBA00022833"/>
    </source>
</evidence>